<keyword evidence="3" id="KW-0378">Hydrolase</keyword>
<evidence type="ECO:0000256" key="2">
    <source>
        <dbReference type="ARBA" id="ARBA00022759"/>
    </source>
</evidence>
<dbReference type="Proteomes" id="UP000034127">
    <property type="component" value="Unassembled WGS sequence"/>
</dbReference>
<keyword evidence="2" id="KW-0255">Endonuclease</keyword>
<keyword evidence="4" id="KW-1133">Transmembrane helix</keyword>
<evidence type="ECO:0000313" key="7">
    <source>
        <dbReference type="Proteomes" id="UP000034127"/>
    </source>
</evidence>
<comment type="caution">
    <text evidence="6">The sequence shown here is derived from an EMBL/GenBank/DDBJ whole genome shotgun (WGS) entry which is preliminary data.</text>
</comment>
<evidence type="ECO:0000256" key="1">
    <source>
        <dbReference type="ARBA" id="ARBA00022722"/>
    </source>
</evidence>
<keyword evidence="1" id="KW-0540">Nuclease</keyword>
<dbReference type="SMART" id="SM00318">
    <property type="entry name" value="SNc"/>
    <property type="match status" value="1"/>
</dbReference>
<gene>
    <name evidence="6" type="ORF">UR63_C0003G0022</name>
</gene>
<dbReference type="InterPro" id="IPR016071">
    <property type="entry name" value="Staphylococal_nuclease_OB-fold"/>
</dbReference>
<dbReference type="Pfam" id="PF00565">
    <property type="entry name" value="SNase"/>
    <property type="match status" value="1"/>
</dbReference>
<dbReference type="InterPro" id="IPR035437">
    <property type="entry name" value="SNase_OB-fold_sf"/>
</dbReference>
<keyword evidence="4" id="KW-0472">Membrane</keyword>
<dbReference type="PANTHER" id="PTHR12302:SF3">
    <property type="entry name" value="SERINE_THREONINE-PROTEIN KINASE 31"/>
    <property type="match status" value="1"/>
</dbReference>
<dbReference type="SUPFAM" id="SSF50199">
    <property type="entry name" value="Staphylococcal nuclease"/>
    <property type="match status" value="1"/>
</dbReference>
<dbReference type="GO" id="GO:0016787">
    <property type="term" value="F:hydrolase activity"/>
    <property type="evidence" value="ECO:0007669"/>
    <property type="project" value="UniProtKB-KW"/>
</dbReference>
<dbReference type="AlphaFoldDB" id="A0A0G0BG18"/>
<dbReference type="Gene3D" id="2.40.50.90">
    <property type="match status" value="1"/>
</dbReference>
<evidence type="ECO:0000259" key="5">
    <source>
        <dbReference type="PROSITE" id="PS50830"/>
    </source>
</evidence>
<accession>A0A0G0BG18</accession>
<proteinExistence type="predicted"/>
<dbReference type="PROSITE" id="PS50830">
    <property type="entry name" value="TNASE_3"/>
    <property type="match status" value="1"/>
</dbReference>
<evidence type="ECO:0000256" key="3">
    <source>
        <dbReference type="ARBA" id="ARBA00022801"/>
    </source>
</evidence>
<sequence length="229" mass="26246">MKINRFEKRFSLSFFWILVLLFISILFNIYHISKNGFFSKAKNKLLKANVIRVIDGDTLDVEGGERIRLYEINSPEYPKGCLGIDAKSRLEDLVLNKIISVERIGKDNFGRTLAYLYVSNLSVNELMLEEGLAVYFKGVTMTKSSLILEQIQDKAKLAGRGVWSSYCETKKEGCIIKGNYREASNSRIYHTPDCFNYDKITIKPGTSDRWFCTEDEAEEAGFRKSKDCP</sequence>
<name>A0A0G0BG18_9BACT</name>
<dbReference type="GO" id="GO:0004519">
    <property type="term" value="F:endonuclease activity"/>
    <property type="evidence" value="ECO:0007669"/>
    <property type="project" value="UniProtKB-KW"/>
</dbReference>
<evidence type="ECO:0000256" key="4">
    <source>
        <dbReference type="SAM" id="Phobius"/>
    </source>
</evidence>
<feature type="domain" description="TNase-like" evidence="5">
    <location>
        <begin position="44"/>
        <end position="165"/>
    </location>
</feature>
<feature type="transmembrane region" description="Helical" evidence="4">
    <location>
        <begin position="12"/>
        <end position="30"/>
    </location>
</feature>
<reference evidence="6 7" key="1">
    <citation type="journal article" date="2015" name="Nature">
        <title>rRNA introns, odd ribosomes, and small enigmatic genomes across a large radiation of phyla.</title>
        <authorList>
            <person name="Brown C.T."/>
            <person name="Hug L.A."/>
            <person name="Thomas B.C."/>
            <person name="Sharon I."/>
            <person name="Castelle C.J."/>
            <person name="Singh A."/>
            <person name="Wilkins M.J."/>
            <person name="Williams K.H."/>
            <person name="Banfield J.F."/>
        </authorList>
    </citation>
    <scope>NUCLEOTIDE SEQUENCE [LARGE SCALE GENOMIC DNA]</scope>
</reference>
<evidence type="ECO:0000313" key="6">
    <source>
        <dbReference type="EMBL" id="KKP68409.1"/>
    </source>
</evidence>
<keyword evidence="4" id="KW-0812">Transmembrane</keyword>
<dbReference type="PANTHER" id="PTHR12302">
    <property type="entry name" value="EBNA2 BINDING PROTEIN P100"/>
    <property type="match status" value="1"/>
</dbReference>
<dbReference type="EMBL" id="LBPX01000003">
    <property type="protein sequence ID" value="KKP68409.1"/>
    <property type="molecule type" value="Genomic_DNA"/>
</dbReference>
<organism evidence="6 7">
    <name type="scientific">Candidatus Roizmanbacteria bacterium GW2011_GWC2_35_12</name>
    <dbReference type="NCBI Taxonomy" id="1618485"/>
    <lineage>
        <taxon>Bacteria</taxon>
        <taxon>Candidatus Roizmaniibacteriota</taxon>
    </lineage>
</organism>
<protein>
    <submittedName>
        <fullName evidence="6">Nuclease (SNase domain protein)</fullName>
    </submittedName>
</protein>